<organism evidence="1 2">
    <name type="scientific">Arthrobacter glacialis</name>
    <dbReference type="NCBI Taxonomy" id="1664"/>
    <lineage>
        <taxon>Bacteria</taxon>
        <taxon>Bacillati</taxon>
        <taxon>Actinomycetota</taxon>
        <taxon>Actinomycetes</taxon>
        <taxon>Micrococcales</taxon>
        <taxon>Micrococcaceae</taxon>
        <taxon>Arthrobacter</taxon>
    </lineage>
</organism>
<accession>A0A2S3ZTY2</accession>
<sequence length="267" mass="29621">MATSLNTATPQRKTEGMVGALNRQWEIELADTLHSFGDWITMTGTEALYFLQSAPTPVRDSRFHFMLRCALAGDLTAERVLLQAFLPKAVRFAHTCRGLLAMAAEDALCSAVAAMWESIRTYKLACTKSVTGNLVMRALRIITTEYPAQDREVLVEVSPEIIDESGEWESHHGVGVRKAGTFSFHPIEFDSGVDKVMAILAWASECGALTPREVKILGTYSTLSIAECKDWAEREGRSYQSLCNQVSNLRSKLARAIKRTSLNRGSW</sequence>
<evidence type="ECO:0000313" key="2">
    <source>
        <dbReference type="Proteomes" id="UP000237061"/>
    </source>
</evidence>
<reference evidence="1 2" key="1">
    <citation type="submission" date="2018-01" db="EMBL/GenBank/DDBJ databases">
        <title>Arthrobacter sp. nov., from glaciers in China.</title>
        <authorList>
            <person name="Liu Q."/>
            <person name="Xin Y.-H."/>
        </authorList>
    </citation>
    <scope>NUCLEOTIDE SEQUENCE [LARGE SCALE GENOMIC DNA]</scope>
    <source>
        <strain evidence="1 2">HLT2-12-2</strain>
    </source>
</reference>
<comment type="caution">
    <text evidence="1">The sequence shown here is derived from an EMBL/GenBank/DDBJ whole genome shotgun (WGS) entry which is preliminary data.</text>
</comment>
<dbReference type="AlphaFoldDB" id="A0A2S3ZTY2"/>
<dbReference type="RefSeq" id="WP_103466762.1">
    <property type="nucleotide sequence ID" value="NZ_PPXC01000013.1"/>
</dbReference>
<proteinExistence type="predicted"/>
<evidence type="ECO:0000313" key="1">
    <source>
        <dbReference type="EMBL" id="POH72539.1"/>
    </source>
</evidence>
<keyword evidence="2" id="KW-1185">Reference proteome</keyword>
<name>A0A2S3ZTY2_ARTGL</name>
<gene>
    <name evidence="1" type="ORF">CVS27_15575</name>
</gene>
<dbReference type="EMBL" id="PPXC01000013">
    <property type="protein sequence ID" value="POH72539.1"/>
    <property type="molecule type" value="Genomic_DNA"/>
</dbReference>
<dbReference type="Proteomes" id="UP000237061">
    <property type="component" value="Unassembled WGS sequence"/>
</dbReference>
<protein>
    <submittedName>
        <fullName evidence="1">Uncharacterized protein</fullName>
    </submittedName>
</protein>